<dbReference type="EMBL" id="JABANM010027109">
    <property type="protein sequence ID" value="KAF4711852.1"/>
    <property type="molecule type" value="Genomic_DNA"/>
</dbReference>
<accession>A0A7J6QUS1</accession>
<dbReference type="Proteomes" id="UP000574390">
    <property type="component" value="Unassembled WGS sequence"/>
</dbReference>
<feature type="non-terminal residue" evidence="1">
    <location>
        <position position="1"/>
    </location>
</feature>
<name>A0A7J6QUS1_PEROL</name>
<protein>
    <submittedName>
        <fullName evidence="1">Uncharacterized protein</fullName>
    </submittedName>
</protein>
<reference evidence="1 2" key="1">
    <citation type="submission" date="2020-04" db="EMBL/GenBank/DDBJ databases">
        <title>Perkinsus olseni comparative genomics.</title>
        <authorList>
            <person name="Bogema D.R."/>
        </authorList>
    </citation>
    <scope>NUCLEOTIDE SEQUENCE [LARGE SCALE GENOMIC DNA]</scope>
    <source>
        <strain evidence="1">ATCC PRA-205</strain>
    </source>
</reference>
<comment type="caution">
    <text evidence="1">The sequence shown here is derived from an EMBL/GenBank/DDBJ whole genome shotgun (WGS) entry which is preliminary data.</text>
</comment>
<evidence type="ECO:0000313" key="2">
    <source>
        <dbReference type="Proteomes" id="UP000574390"/>
    </source>
</evidence>
<evidence type="ECO:0000313" key="1">
    <source>
        <dbReference type="EMBL" id="KAF4711852.1"/>
    </source>
</evidence>
<sequence>SARHLNRCYCSVGDQMWKTLRRRRDSFYGSIFLTLVTCRRQRAAEIISLVEDIWMVQASLERWSGKYISWTTRADGPA</sequence>
<dbReference type="AlphaFoldDB" id="A0A7J6QUS1"/>
<proteinExistence type="predicted"/>
<organism evidence="1 2">
    <name type="scientific">Perkinsus olseni</name>
    <name type="common">Perkinsus atlanticus</name>
    <dbReference type="NCBI Taxonomy" id="32597"/>
    <lineage>
        <taxon>Eukaryota</taxon>
        <taxon>Sar</taxon>
        <taxon>Alveolata</taxon>
        <taxon>Perkinsozoa</taxon>
        <taxon>Perkinsea</taxon>
        <taxon>Perkinsida</taxon>
        <taxon>Perkinsidae</taxon>
        <taxon>Perkinsus</taxon>
    </lineage>
</organism>
<gene>
    <name evidence="1" type="ORF">FOZ62_019593</name>
</gene>